<comment type="caution">
    <text evidence="12">The sequence shown here is derived from an EMBL/GenBank/DDBJ whole genome shotgun (WGS) entry which is preliminary data.</text>
</comment>
<accession>A0ABW5R4T8</accession>
<evidence type="ECO:0000256" key="1">
    <source>
        <dbReference type="ARBA" id="ARBA00000085"/>
    </source>
</evidence>
<dbReference type="SMART" id="SM00387">
    <property type="entry name" value="HATPase_c"/>
    <property type="match status" value="1"/>
</dbReference>
<reference evidence="13" key="1">
    <citation type="journal article" date="2019" name="Int. J. Syst. Evol. Microbiol.">
        <title>The Global Catalogue of Microorganisms (GCM) 10K type strain sequencing project: providing services to taxonomists for standard genome sequencing and annotation.</title>
        <authorList>
            <consortium name="The Broad Institute Genomics Platform"/>
            <consortium name="The Broad Institute Genome Sequencing Center for Infectious Disease"/>
            <person name="Wu L."/>
            <person name="Ma J."/>
        </authorList>
    </citation>
    <scope>NUCLEOTIDE SEQUENCE [LARGE SCALE GENOMIC DNA]</scope>
    <source>
        <strain evidence="13">KCTC 33676</strain>
    </source>
</reference>
<keyword evidence="4" id="KW-0808">Transferase</keyword>
<dbReference type="PANTHER" id="PTHR43065:SF46">
    <property type="entry name" value="C4-DICARBOXYLATE TRANSPORT SENSOR PROTEIN DCTB"/>
    <property type="match status" value="1"/>
</dbReference>
<evidence type="ECO:0000256" key="9">
    <source>
        <dbReference type="SAM" id="MobiDB-lite"/>
    </source>
</evidence>
<comment type="catalytic activity">
    <reaction evidence="1">
        <text>ATP + protein L-histidine = ADP + protein N-phospho-L-histidine.</text>
        <dbReference type="EC" id="2.7.13.3"/>
    </reaction>
</comment>
<evidence type="ECO:0000256" key="6">
    <source>
        <dbReference type="ARBA" id="ARBA00022777"/>
    </source>
</evidence>
<protein>
    <recommendedName>
        <fullName evidence="2">histidine kinase</fullName>
        <ecNumber evidence="2">2.7.13.3</ecNumber>
    </recommendedName>
</protein>
<keyword evidence="5" id="KW-0547">Nucleotide-binding</keyword>
<keyword evidence="13" id="KW-1185">Reference proteome</keyword>
<dbReference type="EC" id="2.7.13.3" evidence="2"/>
<proteinExistence type="predicted"/>
<evidence type="ECO:0000259" key="11">
    <source>
        <dbReference type="PROSITE" id="PS50109"/>
    </source>
</evidence>
<dbReference type="CDD" id="cd00082">
    <property type="entry name" value="HisKA"/>
    <property type="match status" value="1"/>
</dbReference>
<dbReference type="PROSITE" id="PS50109">
    <property type="entry name" value="HIS_KIN"/>
    <property type="match status" value="1"/>
</dbReference>
<feature type="domain" description="Histidine kinase" evidence="11">
    <location>
        <begin position="188"/>
        <end position="392"/>
    </location>
</feature>
<evidence type="ECO:0000313" key="13">
    <source>
        <dbReference type="Proteomes" id="UP001597497"/>
    </source>
</evidence>
<evidence type="ECO:0000256" key="2">
    <source>
        <dbReference type="ARBA" id="ARBA00012438"/>
    </source>
</evidence>
<dbReference type="SMART" id="SM00388">
    <property type="entry name" value="HisKA"/>
    <property type="match status" value="1"/>
</dbReference>
<dbReference type="InterPro" id="IPR036890">
    <property type="entry name" value="HATPase_C_sf"/>
</dbReference>
<keyword evidence="3" id="KW-0597">Phosphoprotein</keyword>
<feature type="region of interest" description="Disordered" evidence="9">
    <location>
        <begin position="389"/>
        <end position="413"/>
    </location>
</feature>
<feature type="compositionally biased region" description="Basic and acidic residues" evidence="9">
    <location>
        <begin position="396"/>
        <end position="407"/>
    </location>
</feature>
<evidence type="ECO:0000313" key="12">
    <source>
        <dbReference type="EMBL" id="MFD2669998.1"/>
    </source>
</evidence>
<evidence type="ECO:0000256" key="5">
    <source>
        <dbReference type="ARBA" id="ARBA00022741"/>
    </source>
</evidence>
<keyword evidence="10" id="KW-0812">Transmembrane</keyword>
<keyword evidence="7 12" id="KW-0067">ATP-binding</keyword>
<dbReference type="PRINTS" id="PR00344">
    <property type="entry name" value="BCTRLSENSOR"/>
</dbReference>
<evidence type="ECO:0000256" key="3">
    <source>
        <dbReference type="ARBA" id="ARBA00022553"/>
    </source>
</evidence>
<dbReference type="SUPFAM" id="SSF47384">
    <property type="entry name" value="Homodimeric domain of signal transducing histidine kinase"/>
    <property type="match status" value="1"/>
</dbReference>
<dbReference type="InterPro" id="IPR004358">
    <property type="entry name" value="Sig_transdc_His_kin-like_C"/>
</dbReference>
<dbReference type="GO" id="GO:0005524">
    <property type="term" value="F:ATP binding"/>
    <property type="evidence" value="ECO:0007669"/>
    <property type="project" value="UniProtKB-KW"/>
</dbReference>
<dbReference type="InterPro" id="IPR003661">
    <property type="entry name" value="HisK_dim/P_dom"/>
</dbReference>
<dbReference type="Pfam" id="PF02518">
    <property type="entry name" value="HATPase_c"/>
    <property type="match status" value="1"/>
</dbReference>
<evidence type="ECO:0000256" key="4">
    <source>
        <dbReference type="ARBA" id="ARBA00022679"/>
    </source>
</evidence>
<dbReference type="InterPro" id="IPR003594">
    <property type="entry name" value="HATPase_dom"/>
</dbReference>
<keyword evidence="10" id="KW-1133">Transmembrane helix</keyword>
<feature type="transmembrane region" description="Helical" evidence="10">
    <location>
        <begin position="13"/>
        <end position="32"/>
    </location>
</feature>
<evidence type="ECO:0000256" key="8">
    <source>
        <dbReference type="ARBA" id="ARBA00023012"/>
    </source>
</evidence>
<evidence type="ECO:0000256" key="7">
    <source>
        <dbReference type="ARBA" id="ARBA00022840"/>
    </source>
</evidence>
<dbReference type="Pfam" id="PF00512">
    <property type="entry name" value="HisKA"/>
    <property type="match status" value="1"/>
</dbReference>
<dbReference type="RefSeq" id="WP_379927349.1">
    <property type="nucleotide sequence ID" value="NZ_JBHUMM010000001.1"/>
</dbReference>
<dbReference type="InterPro" id="IPR005467">
    <property type="entry name" value="His_kinase_dom"/>
</dbReference>
<keyword evidence="8" id="KW-0902">Two-component regulatory system</keyword>
<keyword evidence="10" id="KW-0472">Membrane</keyword>
<dbReference type="Gene3D" id="3.30.565.10">
    <property type="entry name" value="Histidine kinase-like ATPase, C-terminal domain"/>
    <property type="match status" value="1"/>
</dbReference>
<gene>
    <name evidence="12" type="ORF">ACFSUC_00075</name>
</gene>
<dbReference type="InterPro" id="IPR036097">
    <property type="entry name" value="HisK_dim/P_sf"/>
</dbReference>
<evidence type="ECO:0000256" key="10">
    <source>
        <dbReference type="SAM" id="Phobius"/>
    </source>
</evidence>
<dbReference type="EMBL" id="JBHUMM010000001">
    <property type="protein sequence ID" value="MFD2669998.1"/>
    <property type="molecule type" value="Genomic_DNA"/>
</dbReference>
<dbReference type="SUPFAM" id="SSF55874">
    <property type="entry name" value="ATPase domain of HSP90 chaperone/DNA topoisomerase II/histidine kinase"/>
    <property type="match status" value="1"/>
</dbReference>
<keyword evidence="6" id="KW-0418">Kinase</keyword>
<dbReference type="Gene3D" id="1.10.287.130">
    <property type="match status" value="1"/>
</dbReference>
<organism evidence="12 13">
    <name type="scientific">Marinicrinis sediminis</name>
    <dbReference type="NCBI Taxonomy" id="1652465"/>
    <lineage>
        <taxon>Bacteria</taxon>
        <taxon>Bacillati</taxon>
        <taxon>Bacillota</taxon>
        <taxon>Bacilli</taxon>
        <taxon>Bacillales</taxon>
        <taxon>Paenibacillaceae</taxon>
    </lineage>
</organism>
<name>A0ABW5R4T8_9BACL</name>
<sequence>MDVACQLTFEIHVIIRAVMLMLITIWLVFLMVRFRRKPKQIQARSLKKIMAVLEVLPIPFALHRNNDCIYLNREAKKWFHLYKDPSSSGDEPMNWIAQVQEQYQQSCRHEIYLMSLVDSQRVEKLSIPFQTGCVPRSGHVMWMDLQLNRMVISNKPYVLIQFKPVRSRTDGLEQAERPLQYAGELAAAMAHEIRNPLTTIRGFLQLLQPYYDGKKVYVDLLYDELNRLDVIAESLLQLDPSTVPRLDEVDLRTILQDMMILLQTEASENKISLVLHVPQSAVMVYCEVKSMKQALLNIVRNAVEASPQGETVYITMGVCDAMVQIKIRDCGYGLNEQQLQRLGQPFYRSKGKGTGLSLMMTYNVLEKHGGMIEVQSEVNKGTTFNIQLPFRQPPTNHEKGDKYEKTSDSSQRY</sequence>
<dbReference type="PANTHER" id="PTHR43065">
    <property type="entry name" value="SENSOR HISTIDINE KINASE"/>
    <property type="match status" value="1"/>
</dbReference>
<dbReference type="Proteomes" id="UP001597497">
    <property type="component" value="Unassembled WGS sequence"/>
</dbReference>